<gene>
    <name evidence="1" type="ORF">HGH92_27235</name>
</gene>
<evidence type="ECO:0000313" key="1">
    <source>
        <dbReference type="EMBL" id="NLR68030.1"/>
    </source>
</evidence>
<evidence type="ECO:0000313" key="2">
    <source>
        <dbReference type="Proteomes" id="UP000570474"/>
    </source>
</evidence>
<reference evidence="1 2" key="1">
    <citation type="submission" date="2020-04" db="EMBL/GenBank/DDBJ databases">
        <authorList>
            <person name="Yin C."/>
        </authorList>
    </citation>
    <scope>NUCLEOTIDE SEQUENCE [LARGE SCALE GENOMIC DNA]</scope>
    <source>
        <strain evidence="1 2">Ae27</strain>
    </source>
</reference>
<keyword evidence="2" id="KW-1185">Reference proteome</keyword>
<sequence>MKSPRIFPLLAKPIFKLMAAPFPVVLLMLVFALVFYSCGKTHQGVPAVKEVSADGQRLLAAVEQYKKQIMATPVRPAAKMGNAKTETLTGTSDDEVTYYIQFPTIPSANLLNLYNNASTIQDVVNLREQGQAVIQFNANASSSNYPITLSKQTAKTSLQPLIAESRTYLHSKGLTDADINDMIYSQGGTEEDLVPFTLSLVQIEKTPKPFINYPDGYTFHNEHGYINGRLTKLVNRLTGDTTWYVIGQQDPGYEVLTVAAIGTCAMEAIGADIFWALAQSSASAWTMAAITTAFRTVAKKVIGPIGVAIAVGEFSWCLYQHS</sequence>
<dbReference type="Proteomes" id="UP000570474">
    <property type="component" value="Unassembled WGS sequence"/>
</dbReference>
<dbReference type="EMBL" id="JABAIA010000003">
    <property type="protein sequence ID" value="NLR68030.1"/>
    <property type="molecule type" value="Genomic_DNA"/>
</dbReference>
<accession>A0A847RQR8</accession>
<proteinExistence type="predicted"/>
<comment type="caution">
    <text evidence="1">The sequence shown here is derived from an EMBL/GenBank/DDBJ whole genome shotgun (WGS) entry which is preliminary data.</text>
</comment>
<dbReference type="AlphaFoldDB" id="A0A847RQR8"/>
<dbReference type="RefSeq" id="WP_168873969.1">
    <property type="nucleotide sequence ID" value="NZ_JABAIA010000003.1"/>
</dbReference>
<organism evidence="1 2">
    <name type="scientific">Chitinophaga varians</name>
    <dbReference type="NCBI Taxonomy" id="2202339"/>
    <lineage>
        <taxon>Bacteria</taxon>
        <taxon>Pseudomonadati</taxon>
        <taxon>Bacteroidota</taxon>
        <taxon>Chitinophagia</taxon>
        <taxon>Chitinophagales</taxon>
        <taxon>Chitinophagaceae</taxon>
        <taxon>Chitinophaga</taxon>
    </lineage>
</organism>
<protein>
    <submittedName>
        <fullName evidence="1">Uncharacterized protein</fullName>
    </submittedName>
</protein>
<name>A0A847RQR8_9BACT</name>